<evidence type="ECO:0000256" key="4">
    <source>
        <dbReference type="ARBA" id="ARBA00022692"/>
    </source>
</evidence>
<dbReference type="GO" id="GO:0016780">
    <property type="term" value="F:phosphotransferase activity, for other substituted phosphate groups"/>
    <property type="evidence" value="ECO:0007669"/>
    <property type="project" value="TreeGrafter"/>
</dbReference>
<evidence type="ECO:0000259" key="8">
    <source>
        <dbReference type="Pfam" id="PF02397"/>
    </source>
</evidence>
<gene>
    <name evidence="9" type="ORF">H4Q31_15865</name>
</gene>
<dbReference type="GO" id="GO:0016020">
    <property type="term" value="C:membrane"/>
    <property type="evidence" value="ECO:0007669"/>
    <property type="project" value="UniProtKB-SubCell"/>
</dbReference>
<comment type="similarity">
    <text evidence="2">Belongs to the bacterial sugar transferase family.</text>
</comment>
<organism evidence="9 10">
    <name type="scientific">Cohnella lubricantis</name>
    <dbReference type="NCBI Taxonomy" id="2163172"/>
    <lineage>
        <taxon>Bacteria</taxon>
        <taxon>Bacillati</taxon>
        <taxon>Bacillota</taxon>
        <taxon>Bacilli</taxon>
        <taxon>Bacillales</taxon>
        <taxon>Paenibacillaceae</taxon>
        <taxon>Cohnella</taxon>
    </lineage>
</organism>
<name>A0A841TIK8_9BACL</name>
<sequence length="501" mass="57708">MNLEAPIGPTLQEPNMTMLEQLVKEKARSDTQIKWVQYALVALELILYLVTYVILFIYKILPNYPEATLSNLSTWGSQIPVIDDYSLYFICFIGILLIHLYQKRFYRLDKESNLSDEIVSVITATGTSFLITIGITFLMKNTMHYSRVMLILFTILVIVETAATRYLRNWLLMRLKSTGVIQENILIVGAGRIGKSLLAQMRKYNFYGARFVGFLDDKESGSNIIGRVDELEQIIQHEKADIVYITIPSAREVINPLLQRLNKYQLDIRIVPEQFDHLSSIYEYRHDFNFPSMQVVKTPLRGINLLTKRMMDIVLSLLALIVLSPVLFALIIAIKTTSKGPVIYKQKRLGKNGLPFMMYKFRSMVQNAEELKQELLEKHEMEGPAFKLKRDPRITPIGTFLRKYSLDELPQLINVIVGDMSLIGPRPPEPEEANQYTDVHWRRLDVRPGMTGLWQVSGRSDVTFDERVDLDIQYIERWSLALEFKILLKTIPTVVKGSGAY</sequence>
<feature type="transmembrane region" description="Helical" evidence="7">
    <location>
        <begin position="118"/>
        <end position="139"/>
    </location>
</feature>
<evidence type="ECO:0000256" key="3">
    <source>
        <dbReference type="ARBA" id="ARBA00022679"/>
    </source>
</evidence>
<dbReference type="EMBL" id="JACJVN010000060">
    <property type="protein sequence ID" value="MBB6678767.1"/>
    <property type="molecule type" value="Genomic_DNA"/>
</dbReference>
<feature type="transmembrane region" description="Helical" evidence="7">
    <location>
        <begin position="78"/>
        <end position="98"/>
    </location>
</feature>
<feature type="transmembrane region" description="Helical" evidence="7">
    <location>
        <begin position="313"/>
        <end position="334"/>
    </location>
</feature>
<evidence type="ECO:0000256" key="6">
    <source>
        <dbReference type="ARBA" id="ARBA00023136"/>
    </source>
</evidence>
<keyword evidence="6 7" id="KW-0472">Membrane</keyword>
<protein>
    <submittedName>
        <fullName evidence="9">Sugar transferase</fullName>
    </submittedName>
</protein>
<dbReference type="PANTHER" id="PTHR30576:SF10">
    <property type="entry name" value="SLL5057 PROTEIN"/>
    <property type="match status" value="1"/>
</dbReference>
<feature type="transmembrane region" description="Helical" evidence="7">
    <location>
        <begin position="145"/>
        <end position="167"/>
    </location>
</feature>
<feature type="domain" description="Bacterial sugar transferase" evidence="8">
    <location>
        <begin position="308"/>
        <end position="496"/>
    </location>
</feature>
<keyword evidence="3 9" id="KW-0808">Transferase</keyword>
<dbReference type="Gene3D" id="3.40.50.720">
    <property type="entry name" value="NAD(P)-binding Rossmann-like Domain"/>
    <property type="match status" value="1"/>
</dbReference>
<evidence type="ECO:0000256" key="1">
    <source>
        <dbReference type="ARBA" id="ARBA00004141"/>
    </source>
</evidence>
<dbReference type="NCBIfam" id="TIGR03025">
    <property type="entry name" value="EPS_sugtrans"/>
    <property type="match status" value="1"/>
</dbReference>
<feature type="transmembrane region" description="Helical" evidence="7">
    <location>
        <begin position="35"/>
        <end position="58"/>
    </location>
</feature>
<evidence type="ECO:0000313" key="9">
    <source>
        <dbReference type="EMBL" id="MBB6678767.1"/>
    </source>
</evidence>
<keyword evidence="4 7" id="KW-0812">Transmembrane</keyword>
<proteinExistence type="inferred from homology"/>
<dbReference type="InterPro" id="IPR003362">
    <property type="entry name" value="Bact_transf"/>
</dbReference>
<dbReference type="Proteomes" id="UP000574133">
    <property type="component" value="Unassembled WGS sequence"/>
</dbReference>
<comment type="subcellular location">
    <subcellularLocation>
        <location evidence="1">Membrane</location>
        <topology evidence="1">Multi-pass membrane protein</topology>
    </subcellularLocation>
</comment>
<evidence type="ECO:0000256" key="2">
    <source>
        <dbReference type="ARBA" id="ARBA00006464"/>
    </source>
</evidence>
<evidence type="ECO:0000256" key="5">
    <source>
        <dbReference type="ARBA" id="ARBA00022989"/>
    </source>
</evidence>
<accession>A0A841TIK8</accession>
<keyword evidence="10" id="KW-1185">Reference proteome</keyword>
<dbReference type="InterPro" id="IPR036291">
    <property type="entry name" value="NAD(P)-bd_dom_sf"/>
</dbReference>
<dbReference type="PANTHER" id="PTHR30576">
    <property type="entry name" value="COLANIC BIOSYNTHESIS UDP-GLUCOSE LIPID CARRIER TRANSFERASE"/>
    <property type="match status" value="1"/>
</dbReference>
<dbReference type="SUPFAM" id="SSF51735">
    <property type="entry name" value="NAD(P)-binding Rossmann-fold domains"/>
    <property type="match status" value="1"/>
</dbReference>
<comment type="caution">
    <text evidence="9">The sequence shown here is derived from an EMBL/GenBank/DDBJ whole genome shotgun (WGS) entry which is preliminary data.</text>
</comment>
<dbReference type="InterPro" id="IPR017475">
    <property type="entry name" value="EPS_sugar_tfrase"/>
</dbReference>
<dbReference type="RefSeq" id="WP_185180033.1">
    <property type="nucleotide sequence ID" value="NZ_CBCSEP010000003.1"/>
</dbReference>
<dbReference type="Pfam" id="PF02397">
    <property type="entry name" value="Bac_transf"/>
    <property type="match status" value="1"/>
</dbReference>
<dbReference type="AlphaFoldDB" id="A0A841TIK8"/>
<keyword evidence="5 7" id="KW-1133">Transmembrane helix</keyword>
<reference evidence="9 10" key="1">
    <citation type="submission" date="2020-08" db="EMBL/GenBank/DDBJ databases">
        <title>Cohnella phylogeny.</title>
        <authorList>
            <person name="Dunlap C."/>
        </authorList>
    </citation>
    <scope>NUCLEOTIDE SEQUENCE [LARGE SCALE GENOMIC DNA]</scope>
    <source>
        <strain evidence="9 10">DSM 103658</strain>
    </source>
</reference>
<evidence type="ECO:0000256" key="7">
    <source>
        <dbReference type="SAM" id="Phobius"/>
    </source>
</evidence>
<evidence type="ECO:0000313" key="10">
    <source>
        <dbReference type="Proteomes" id="UP000574133"/>
    </source>
</evidence>
<dbReference type="Pfam" id="PF13727">
    <property type="entry name" value="CoA_binding_3"/>
    <property type="match status" value="1"/>
</dbReference>